<gene>
    <name evidence="3" type="ORF">A4R26_29975</name>
</gene>
<evidence type="ECO:0000313" key="4">
    <source>
        <dbReference type="Proteomes" id="UP000192276"/>
    </source>
</evidence>
<sequence>MRIVFGWNSLKVRSFTLDELGIMKNLEPGTELEVRQAYFHLFWIPFFGLGKRWIVRKGDKMYEMPAEIKALARNSLTNVKTPWYTFTGPILIVAGLIIFSIATKVERMQDHKRSVARFNEEAKALDEKLHHLTTNDFITVEKMDGINSYELYLKVEDINGDDIAVTPVICTSDKPMIVENEYTKHAGTLPSVKMSYKNLLSAFPKEYDSSRGAAAMRQGTSLLNDGENYVVKDVVRHFKPIVKVNFANFYTGTINIRCYNEGWPATITEMKNLVGNIDWSQMINTDMPGRQSNYSSQYTLDGTNYKRGEPYKFVMTLKDTTGHSYKYEFENKGSNNVVIREL</sequence>
<dbReference type="OrthoDB" id="766141at2"/>
<keyword evidence="2" id="KW-1133">Transmembrane helix</keyword>
<proteinExistence type="predicted"/>
<protein>
    <submittedName>
        <fullName evidence="3">Uncharacterized protein</fullName>
    </submittedName>
</protein>
<keyword evidence="2" id="KW-0472">Membrane</keyword>
<dbReference type="EMBL" id="LWBP01000220">
    <property type="protein sequence ID" value="OQP50256.1"/>
    <property type="molecule type" value="Genomic_DNA"/>
</dbReference>
<dbReference type="Proteomes" id="UP000192276">
    <property type="component" value="Unassembled WGS sequence"/>
</dbReference>
<dbReference type="STRING" id="550983.A4R26_29975"/>
<comment type="caution">
    <text evidence="3">The sequence shown here is derived from an EMBL/GenBank/DDBJ whole genome shotgun (WGS) entry which is preliminary data.</text>
</comment>
<organism evidence="3 4">
    <name type="scientific">Niastella populi</name>
    <dbReference type="NCBI Taxonomy" id="550983"/>
    <lineage>
        <taxon>Bacteria</taxon>
        <taxon>Pseudomonadati</taxon>
        <taxon>Bacteroidota</taxon>
        <taxon>Chitinophagia</taxon>
        <taxon>Chitinophagales</taxon>
        <taxon>Chitinophagaceae</taxon>
        <taxon>Niastella</taxon>
    </lineage>
</organism>
<accession>A0A1V9EVQ5</accession>
<dbReference type="AlphaFoldDB" id="A0A1V9EVQ5"/>
<keyword evidence="4" id="KW-1185">Reference proteome</keyword>
<evidence type="ECO:0000256" key="1">
    <source>
        <dbReference type="SAM" id="Coils"/>
    </source>
</evidence>
<evidence type="ECO:0000313" key="3">
    <source>
        <dbReference type="EMBL" id="OQP50256.1"/>
    </source>
</evidence>
<evidence type="ECO:0000256" key="2">
    <source>
        <dbReference type="SAM" id="Phobius"/>
    </source>
</evidence>
<keyword evidence="1" id="KW-0175">Coiled coil</keyword>
<feature type="coiled-coil region" evidence="1">
    <location>
        <begin position="108"/>
        <end position="135"/>
    </location>
</feature>
<name>A0A1V9EVQ5_9BACT</name>
<dbReference type="RefSeq" id="WP_081170013.1">
    <property type="nucleotide sequence ID" value="NZ_LWBP01000220.1"/>
</dbReference>
<reference evidence="4" key="1">
    <citation type="submission" date="2016-04" db="EMBL/GenBank/DDBJ databases">
        <authorList>
            <person name="Chen L."/>
            <person name="Zhuang W."/>
            <person name="Wang G."/>
        </authorList>
    </citation>
    <scope>NUCLEOTIDE SEQUENCE [LARGE SCALE GENOMIC DNA]</scope>
    <source>
        <strain evidence="4">208</strain>
    </source>
</reference>
<feature type="transmembrane region" description="Helical" evidence="2">
    <location>
        <begin position="83"/>
        <end position="103"/>
    </location>
</feature>
<keyword evidence="2" id="KW-0812">Transmembrane</keyword>